<sequence>MACFPYILPLPNTDNLHDRLIFVTIVIATHGEWIPIPYIPIFYCFVVACLLIEGIGMIISLRGTVADERPRRRMRNLVEIHSVMTLLELPLEIYTLYFTIHTLKTITHLALLILLIISTLLTALLTLLHLLAILALYIVSCPVVKDEQAAYESTQRLWQRRLRRLFSFGGKWVAGQDVMEEVARFFGEYFDGVDLAPSDVLVGLALLRKVQQESAKQHARERRQDAIPLVAQQNPQGEDAAPVSTGQGTDSAQLEDRELSSREDEREEEAEPVPLSPIHQSGRANEAIVDKADLSNALHFLNYAQAIYGLPLTFAENPFSTLKATCGSLCCACCVGCIPHPKPTPTKEVWQAVATEGGLFPFLGTSTDSLESGEVGEDIQTVHKKLHSDLIYISHINSPFRSPFFVSLDHQSRSVVVAVRGTFSTADVLVDLSLQVTDLELCDGGKHWAHTGMLKTAKNLVKEMDKRGVLKRPELEADENGRSKYRVCVVGHSLGAGIAALVCHILRRTSHAGAICYAYSPPGCLLSSDASIHFQQFCTSIILNDDLVPRLSRTSLERAKRDVAYLCGHSNVHKLHVLAAGFGLGWTKRWTRGEGVVECEEDVLRVRENEEQKMAETTSSECIVDLPRQEEVPADDNVQAEAASPTGGTTVEVRKSVQMYVPGTIIHIVRLSPLGIPKARSNKKYNRRHPPPRYTARWADKADFTEILLSRSMLMDHFPYNVRKGLNEALETFTAAEAIGHDVLE</sequence>
<evidence type="ECO:0000256" key="13">
    <source>
        <dbReference type="ARBA" id="ARBA00024531"/>
    </source>
</evidence>
<dbReference type="GeneID" id="27688617"/>
<keyword evidence="19" id="KW-1185">Reference proteome</keyword>
<evidence type="ECO:0000256" key="11">
    <source>
        <dbReference type="ARBA" id="ARBA00023098"/>
    </source>
</evidence>
<dbReference type="InterPro" id="IPR029058">
    <property type="entry name" value="AB_hydrolase_fold"/>
</dbReference>
<evidence type="ECO:0000256" key="8">
    <source>
        <dbReference type="ARBA" id="ARBA00022837"/>
    </source>
</evidence>
<dbReference type="OMA" id="IYTWVLY"/>
<reference evidence="18 19" key="1">
    <citation type="submission" date="2009-08" db="EMBL/GenBank/DDBJ databases">
        <title>The Genome Sequence of Spizellomyces punctatus strain DAOM BR117.</title>
        <authorList>
            <consortium name="The Broad Institute Genome Sequencing Platform"/>
            <person name="Russ C."/>
            <person name="Cuomo C."/>
            <person name="Shea T."/>
            <person name="Young S.K."/>
            <person name="Zeng Q."/>
            <person name="Koehrsen M."/>
            <person name="Haas B."/>
            <person name="Borodovsky M."/>
            <person name="Guigo R."/>
            <person name="Alvarado L."/>
            <person name="Berlin A."/>
            <person name="Bochicchio J."/>
            <person name="Borenstein D."/>
            <person name="Chapman S."/>
            <person name="Chen Z."/>
            <person name="Engels R."/>
            <person name="Freedman E."/>
            <person name="Gellesch M."/>
            <person name="Goldberg J."/>
            <person name="Griggs A."/>
            <person name="Gujja S."/>
            <person name="Heiman D."/>
            <person name="Hepburn T."/>
            <person name="Howarth C."/>
            <person name="Jen D."/>
            <person name="Larson L."/>
            <person name="Lewis B."/>
            <person name="Mehta T."/>
            <person name="Park D."/>
            <person name="Pearson M."/>
            <person name="Roberts A."/>
            <person name="Saif S."/>
            <person name="Shenoy N."/>
            <person name="Sisk P."/>
            <person name="Stolte C."/>
            <person name="Sykes S."/>
            <person name="Thomson T."/>
            <person name="Walk T."/>
            <person name="White J."/>
            <person name="Yandava C."/>
            <person name="Burger G."/>
            <person name="Gray M.W."/>
            <person name="Holland P.W.H."/>
            <person name="King N."/>
            <person name="Lang F.B.F."/>
            <person name="Roger A.J."/>
            <person name="Ruiz-Trillo I."/>
            <person name="Lander E."/>
            <person name="Nusbaum C."/>
        </authorList>
    </citation>
    <scope>NUCLEOTIDE SEQUENCE [LARGE SCALE GENOMIC DNA]</scope>
    <source>
        <strain evidence="18 19">DAOM BR117</strain>
    </source>
</reference>
<evidence type="ECO:0000256" key="14">
    <source>
        <dbReference type="ARBA" id="ARBA00026104"/>
    </source>
</evidence>
<evidence type="ECO:0000256" key="15">
    <source>
        <dbReference type="SAM" id="MobiDB-lite"/>
    </source>
</evidence>
<dbReference type="RefSeq" id="XP_016607891.1">
    <property type="nucleotide sequence ID" value="XM_016753448.1"/>
</dbReference>
<evidence type="ECO:0000313" key="19">
    <source>
        <dbReference type="Proteomes" id="UP000053201"/>
    </source>
</evidence>
<evidence type="ECO:0000256" key="5">
    <source>
        <dbReference type="ARBA" id="ARBA00022692"/>
    </source>
</evidence>
<keyword evidence="3" id="KW-1003">Cell membrane</keyword>
<evidence type="ECO:0000256" key="6">
    <source>
        <dbReference type="ARBA" id="ARBA00022723"/>
    </source>
</evidence>
<gene>
    <name evidence="18" type="ORF">SPPG_05225</name>
</gene>
<accession>A0A0L0HFP6</accession>
<keyword evidence="10 16" id="KW-1133">Transmembrane helix</keyword>
<evidence type="ECO:0000256" key="12">
    <source>
        <dbReference type="ARBA" id="ARBA00023136"/>
    </source>
</evidence>
<evidence type="ECO:0000256" key="7">
    <source>
        <dbReference type="ARBA" id="ARBA00022801"/>
    </source>
</evidence>
<dbReference type="GO" id="GO:0016298">
    <property type="term" value="F:lipase activity"/>
    <property type="evidence" value="ECO:0007669"/>
    <property type="project" value="TreeGrafter"/>
</dbReference>
<keyword evidence="11" id="KW-0443">Lipid metabolism</keyword>
<proteinExistence type="predicted"/>
<dbReference type="EC" id="3.1.1.116" evidence="14"/>
<dbReference type="CDD" id="cd00519">
    <property type="entry name" value="Lipase_3"/>
    <property type="match status" value="1"/>
</dbReference>
<evidence type="ECO:0000256" key="4">
    <source>
        <dbReference type="ARBA" id="ARBA00022553"/>
    </source>
</evidence>
<keyword evidence="9" id="KW-0442">Lipid degradation</keyword>
<evidence type="ECO:0000256" key="3">
    <source>
        <dbReference type="ARBA" id="ARBA00022475"/>
    </source>
</evidence>
<comment type="cofactor">
    <cofactor evidence="1">
        <name>Ca(2+)</name>
        <dbReference type="ChEBI" id="CHEBI:29108"/>
    </cofactor>
</comment>
<protein>
    <recommendedName>
        <fullName evidence="14">sn-1-specific diacylglycerol lipase</fullName>
        <ecNumber evidence="14">3.1.1.116</ecNumber>
    </recommendedName>
</protein>
<keyword evidence="8" id="KW-0106">Calcium</keyword>
<evidence type="ECO:0000259" key="17">
    <source>
        <dbReference type="Pfam" id="PF01764"/>
    </source>
</evidence>
<evidence type="ECO:0000256" key="10">
    <source>
        <dbReference type="ARBA" id="ARBA00022989"/>
    </source>
</evidence>
<feature type="compositionally biased region" description="Basic and acidic residues" evidence="15">
    <location>
        <begin position="254"/>
        <end position="264"/>
    </location>
</feature>
<feature type="transmembrane region" description="Helical" evidence="16">
    <location>
        <begin position="38"/>
        <end position="59"/>
    </location>
</feature>
<comment type="catalytic activity">
    <reaction evidence="13">
        <text>a 1,2-diacyl-sn-glycerol + H2O = a 2-acylglycerol + a fatty acid + H(+)</text>
        <dbReference type="Rhea" id="RHEA:33275"/>
        <dbReference type="ChEBI" id="CHEBI:15377"/>
        <dbReference type="ChEBI" id="CHEBI:15378"/>
        <dbReference type="ChEBI" id="CHEBI:17389"/>
        <dbReference type="ChEBI" id="CHEBI:17815"/>
        <dbReference type="ChEBI" id="CHEBI:28868"/>
        <dbReference type="EC" id="3.1.1.116"/>
    </reaction>
    <physiologicalReaction direction="left-to-right" evidence="13">
        <dbReference type="Rhea" id="RHEA:33276"/>
    </physiologicalReaction>
</comment>
<dbReference type="Proteomes" id="UP000053201">
    <property type="component" value="Unassembled WGS sequence"/>
</dbReference>
<dbReference type="Pfam" id="PF01764">
    <property type="entry name" value="Lipase_3"/>
    <property type="match status" value="1"/>
</dbReference>
<dbReference type="InterPro" id="IPR002921">
    <property type="entry name" value="Fungal_lipase-type"/>
</dbReference>
<dbReference type="PANTHER" id="PTHR45792:SF8">
    <property type="entry name" value="DIACYLGLYCEROL LIPASE-ALPHA"/>
    <property type="match status" value="1"/>
</dbReference>
<keyword evidence="7" id="KW-0378">Hydrolase</keyword>
<dbReference type="Gene3D" id="3.40.50.1820">
    <property type="entry name" value="alpha/beta hydrolase"/>
    <property type="match status" value="1"/>
</dbReference>
<keyword evidence="4" id="KW-0597">Phosphoprotein</keyword>
<dbReference type="InParanoid" id="A0A0L0HFP6"/>
<dbReference type="OrthoDB" id="438440at2759"/>
<evidence type="ECO:0000256" key="16">
    <source>
        <dbReference type="SAM" id="Phobius"/>
    </source>
</evidence>
<dbReference type="GO" id="GO:0046340">
    <property type="term" value="P:diacylglycerol catabolic process"/>
    <property type="evidence" value="ECO:0007669"/>
    <property type="project" value="TreeGrafter"/>
</dbReference>
<name>A0A0L0HFP6_SPIPD</name>
<keyword evidence="6" id="KW-0479">Metal-binding</keyword>
<dbReference type="EMBL" id="KQ257457">
    <property type="protein sequence ID" value="KNC99851.1"/>
    <property type="molecule type" value="Genomic_DNA"/>
</dbReference>
<keyword evidence="12 16" id="KW-0472">Membrane</keyword>
<dbReference type="eggNOG" id="KOG2088">
    <property type="taxonomic scope" value="Eukaryota"/>
</dbReference>
<keyword evidence="5 16" id="KW-0812">Transmembrane</keyword>
<evidence type="ECO:0000256" key="9">
    <source>
        <dbReference type="ARBA" id="ARBA00022963"/>
    </source>
</evidence>
<evidence type="ECO:0000256" key="2">
    <source>
        <dbReference type="ARBA" id="ARBA00004651"/>
    </source>
</evidence>
<comment type="subcellular location">
    <subcellularLocation>
        <location evidence="2">Cell membrane</location>
        <topology evidence="2">Multi-pass membrane protein</topology>
    </subcellularLocation>
</comment>
<dbReference type="GO" id="GO:0046872">
    <property type="term" value="F:metal ion binding"/>
    <property type="evidence" value="ECO:0007669"/>
    <property type="project" value="UniProtKB-KW"/>
</dbReference>
<organism evidence="18 19">
    <name type="scientific">Spizellomyces punctatus (strain DAOM BR117)</name>
    <dbReference type="NCBI Taxonomy" id="645134"/>
    <lineage>
        <taxon>Eukaryota</taxon>
        <taxon>Fungi</taxon>
        <taxon>Fungi incertae sedis</taxon>
        <taxon>Chytridiomycota</taxon>
        <taxon>Chytridiomycota incertae sedis</taxon>
        <taxon>Chytridiomycetes</taxon>
        <taxon>Spizellomycetales</taxon>
        <taxon>Spizellomycetaceae</taxon>
        <taxon>Spizellomyces</taxon>
    </lineage>
</organism>
<dbReference type="GO" id="GO:0019369">
    <property type="term" value="P:arachidonate metabolic process"/>
    <property type="evidence" value="ECO:0007669"/>
    <property type="project" value="TreeGrafter"/>
</dbReference>
<dbReference type="SUPFAM" id="SSF53474">
    <property type="entry name" value="alpha/beta-Hydrolases"/>
    <property type="match status" value="1"/>
</dbReference>
<dbReference type="PANTHER" id="PTHR45792">
    <property type="entry name" value="DIACYLGLYCEROL LIPASE HOMOLOG-RELATED"/>
    <property type="match status" value="1"/>
</dbReference>
<evidence type="ECO:0000256" key="1">
    <source>
        <dbReference type="ARBA" id="ARBA00001913"/>
    </source>
</evidence>
<feature type="domain" description="Fungal lipase-type" evidence="17">
    <location>
        <begin position="416"/>
        <end position="552"/>
    </location>
</feature>
<dbReference type="InterPro" id="IPR052214">
    <property type="entry name" value="DAG_Lipase-Related"/>
</dbReference>
<evidence type="ECO:0000313" key="18">
    <source>
        <dbReference type="EMBL" id="KNC99851.1"/>
    </source>
</evidence>
<feature type="transmembrane region" description="Helical" evidence="16">
    <location>
        <begin position="106"/>
        <end position="139"/>
    </location>
</feature>
<dbReference type="AlphaFoldDB" id="A0A0L0HFP6"/>
<feature type="region of interest" description="Disordered" evidence="15">
    <location>
        <begin position="217"/>
        <end position="282"/>
    </location>
</feature>
<dbReference type="GO" id="GO:0005886">
    <property type="term" value="C:plasma membrane"/>
    <property type="evidence" value="ECO:0007669"/>
    <property type="project" value="UniProtKB-SubCell"/>
</dbReference>
<dbReference type="VEuPathDB" id="FungiDB:SPPG_05225"/>